<organism evidence="1 2">
    <name type="scientific">Tenacibaculum vairaonense</name>
    <dbReference type="NCBI Taxonomy" id="3137860"/>
    <lineage>
        <taxon>Bacteria</taxon>
        <taxon>Pseudomonadati</taxon>
        <taxon>Bacteroidota</taxon>
        <taxon>Flavobacteriia</taxon>
        <taxon>Flavobacteriales</taxon>
        <taxon>Flavobacteriaceae</taxon>
        <taxon>Tenacibaculum</taxon>
    </lineage>
</organism>
<evidence type="ECO:0000313" key="1">
    <source>
        <dbReference type="EMBL" id="CAL2106284.1"/>
    </source>
</evidence>
<dbReference type="PROSITE" id="PS51257">
    <property type="entry name" value="PROKAR_LIPOPROTEIN"/>
    <property type="match status" value="1"/>
</dbReference>
<dbReference type="RefSeq" id="WP_348738046.1">
    <property type="nucleotide sequence ID" value="NZ_CAXJRC010000011.1"/>
</dbReference>
<gene>
    <name evidence="1" type="ORF">T190115A13A_10440</name>
</gene>
<name>A0ABM9PKV2_9FLAO</name>
<proteinExistence type="predicted"/>
<dbReference type="Proteomes" id="UP001497602">
    <property type="component" value="Unassembled WGS sequence"/>
</dbReference>
<keyword evidence="2" id="KW-1185">Reference proteome</keyword>
<comment type="caution">
    <text evidence="1">The sequence shown here is derived from an EMBL/GenBank/DDBJ whole genome shotgun (WGS) entry which is preliminary data.</text>
</comment>
<sequence>MKTKLVANAMKYILFILSVIMVTSCSNKTFDTKDELWSYLRNEDNGYLHTKKVNGYEFSLLYKPTDLLVDQELGEEINKDKIKELREKYKQYIYLTLSMSRDNKELLSTTPKNRQEFGAMVNELAFGMGKKVHVFTPQKDTLELLDYVYPRMYGMSKATTMLFVYPRDQKYLKEDYINITIGDLGTYTGEVKFKIPTKNINSEPSIEF</sequence>
<evidence type="ECO:0008006" key="3">
    <source>
        <dbReference type="Google" id="ProtNLM"/>
    </source>
</evidence>
<protein>
    <recommendedName>
        <fullName evidence="3">Lipoprotein</fullName>
    </recommendedName>
</protein>
<dbReference type="EMBL" id="CAXJRC010000011">
    <property type="protein sequence ID" value="CAL2106284.1"/>
    <property type="molecule type" value="Genomic_DNA"/>
</dbReference>
<reference evidence="1 2" key="1">
    <citation type="submission" date="2024-05" db="EMBL/GenBank/DDBJ databases">
        <authorList>
            <person name="Duchaud E."/>
        </authorList>
    </citation>
    <scope>NUCLEOTIDE SEQUENCE [LARGE SCALE GENOMIC DNA]</scope>
    <source>
        <strain evidence="1">Ena-SAMPLE-TAB-13-05-2024-13:56:06:370-140305</strain>
    </source>
</reference>
<evidence type="ECO:0000313" key="2">
    <source>
        <dbReference type="Proteomes" id="UP001497602"/>
    </source>
</evidence>
<accession>A0ABM9PKV2</accession>